<keyword evidence="3" id="KW-1185">Reference proteome</keyword>
<proteinExistence type="predicted"/>
<protein>
    <submittedName>
        <fullName evidence="2">Uncharacterized protein</fullName>
    </submittedName>
</protein>
<evidence type="ECO:0000313" key="3">
    <source>
        <dbReference type="Proteomes" id="UP000265515"/>
    </source>
</evidence>
<comment type="caution">
    <text evidence="2">The sequence shown here is derived from an EMBL/GenBank/DDBJ whole genome shotgun (WGS) entry which is preliminary data.</text>
</comment>
<feature type="region of interest" description="Disordered" evidence="1">
    <location>
        <begin position="118"/>
        <end position="150"/>
    </location>
</feature>
<name>A0A388KH14_CHABU</name>
<evidence type="ECO:0000313" key="2">
    <source>
        <dbReference type="EMBL" id="GBG69331.1"/>
    </source>
</evidence>
<feature type="compositionally biased region" description="Basic and acidic residues" evidence="1">
    <location>
        <begin position="1"/>
        <end position="18"/>
    </location>
</feature>
<dbReference type="AlphaFoldDB" id="A0A388KH14"/>
<gene>
    <name evidence="2" type="ORF">CBR_g4027</name>
</gene>
<dbReference type="Proteomes" id="UP000265515">
    <property type="component" value="Unassembled WGS sequence"/>
</dbReference>
<dbReference type="Gramene" id="GBG69331">
    <property type="protein sequence ID" value="GBG69331"/>
    <property type="gene ID" value="CBR_g4027"/>
</dbReference>
<feature type="region of interest" description="Disordered" evidence="1">
    <location>
        <begin position="1"/>
        <end position="32"/>
    </location>
</feature>
<reference evidence="2 3" key="1">
    <citation type="journal article" date="2018" name="Cell">
        <title>The Chara Genome: Secondary Complexity and Implications for Plant Terrestrialization.</title>
        <authorList>
            <person name="Nishiyama T."/>
            <person name="Sakayama H."/>
            <person name="Vries J.D."/>
            <person name="Buschmann H."/>
            <person name="Saint-Marcoux D."/>
            <person name="Ullrich K.K."/>
            <person name="Haas F.B."/>
            <person name="Vanderstraeten L."/>
            <person name="Becker D."/>
            <person name="Lang D."/>
            <person name="Vosolsobe S."/>
            <person name="Rombauts S."/>
            <person name="Wilhelmsson P.K.I."/>
            <person name="Janitza P."/>
            <person name="Kern R."/>
            <person name="Heyl A."/>
            <person name="Rumpler F."/>
            <person name="Villalobos L.I.A.C."/>
            <person name="Clay J.M."/>
            <person name="Skokan R."/>
            <person name="Toyoda A."/>
            <person name="Suzuki Y."/>
            <person name="Kagoshima H."/>
            <person name="Schijlen E."/>
            <person name="Tajeshwar N."/>
            <person name="Catarino B."/>
            <person name="Hetherington A.J."/>
            <person name="Saltykova A."/>
            <person name="Bonnot C."/>
            <person name="Breuninger H."/>
            <person name="Symeonidi A."/>
            <person name="Radhakrishnan G.V."/>
            <person name="Van Nieuwerburgh F."/>
            <person name="Deforce D."/>
            <person name="Chang C."/>
            <person name="Karol K.G."/>
            <person name="Hedrich R."/>
            <person name="Ulvskov P."/>
            <person name="Glockner G."/>
            <person name="Delwiche C.F."/>
            <person name="Petrasek J."/>
            <person name="Van de Peer Y."/>
            <person name="Friml J."/>
            <person name="Beilby M."/>
            <person name="Dolan L."/>
            <person name="Kohara Y."/>
            <person name="Sugano S."/>
            <person name="Fujiyama A."/>
            <person name="Delaux P.-M."/>
            <person name="Quint M."/>
            <person name="TheiBen G."/>
            <person name="Hagemann M."/>
            <person name="Harholt J."/>
            <person name="Dunand C."/>
            <person name="Zachgo S."/>
            <person name="Langdale J."/>
            <person name="Maumus F."/>
            <person name="Straeten D.V.D."/>
            <person name="Gould S.B."/>
            <person name="Rensing S.A."/>
        </authorList>
    </citation>
    <scope>NUCLEOTIDE SEQUENCE [LARGE SCALE GENOMIC DNA]</scope>
    <source>
        <strain evidence="2 3">S276</strain>
    </source>
</reference>
<accession>A0A388KH14</accession>
<organism evidence="2 3">
    <name type="scientific">Chara braunii</name>
    <name type="common">Braun's stonewort</name>
    <dbReference type="NCBI Taxonomy" id="69332"/>
    <lineage>
        <taxon>Eukaryota</taxon>
        <taxon>Viridiplantae</taxon>
        <taxon>Streptophyta</taxon>
        <taxon>Charophyceae</taxon>
        <taxon>Charales</taxon>
        <taxon>Characeae</taxon>
        <taxon>Chara</taxon>
    </lineage>
</organism>
<evidence type="ECO:0000256" key="1">
    <source>
        <dbReference type="SAM" id="MobiDB-lite"/>
    </source>
</evidence>
<feature type="compositionally biased region" description="Acidic residues" evidence="1">
    <location>
        <begin position="118"/>
        <end position="127"/>
    </location>
</feature>
<dbReference type="EMBL" id="BFEA01000112">
    <property type="protein sequence ID" value="GBG69331.1"/>
    <property type="molecule type" value="Genomic_DNA"/>
</dbReference>
<sequence length="168" mass="18935">MEKDAVLQIWKREVKGDGNEEATSSKPDSEAIQGLKVREMVKEAMTGEDANSKANCRQEWEKDAQLERVRQMGKRRNSKVNGEANRTSTSIHGFLVGVEAGSLSPNIKLKSMRILRTEEDDNDDEEQNRERGGGGGGGGGEQRRRRKRRKRSVCYKMRFLVPLWSGAV</sequence>